<feature type="compositionally biased region" description="Basic and acidic residues" evidence="5">
    <location>
        <begin position="1012"/>
        <end position="1027"/>
    </location>
</feature>
<dbReference type="InterPro" id="IPR051738">
    <property type="entry name" value="SAF_Modulators"/>
</dbReference>
<feature type="compositionally biased region" description="Basic and acidic residues" evidence="5">
    <location>
        <begin position="293"/>
        <end position="310"/>
    </location>
</feature>
<feature type="region of interest" description="Disordered" evidence="5">
    <location>
        <begin position="758"/>
        <end position="1090"/>
    </location>
</feature>
<feature type="region of interest" description="Disordered" evidence="5">
    <location>
        <begin position="93"/>
        <end position="409"/>
    </location>
</feature>
<keyword evidence="3" id="KW-0539">Nucleus</keyword>
<feature type="compositionally biased region" description="Basic and acidic residues" evidence="5">
    <location>
        <begin position="947"/>
        <end position="968"/>
    </location>
</feature>
<dbReference type="GO" id="GO:0005634">
    <property type="term" value="C:nucleus"/>
    <property type="evidence" value="ECO:0007669"/>
    <property type="project" value="UniProtKB-SubCell"/>
</dbReference>
<dbReference type="AlphaFoldDB" id="A0A8C3GAX0"/>
<dbReference type="FunFam" id="3.30.70.330:FF:001167">
    <property type="entry name" value="SAFB-like, transcription modulator"/>
    <property type="match status" value="1"/>
</dbReference>
<protein>
    <submittedName>
        <fullName evidence="8">SAFB-like, transcription modulator</fullName>
    </submittedName>
</protein>
<proteinExistence type="predicted"/>
<evidence type="ECO:0000256" key="3">
    <source>
        <dbReference type="ARBA" id="ARBA00023242"/>
    </source>
</evidence>
<dbReference type="SUPFAM" id="SSF54928">
    <property type="entry name" value="RNA-binding domain, RBD"/>
    <property type="match status" value="1"/>
</dbReference>
<dbReference type="Gene3D" id="3.30.70.330">
    <property type="match status" value="1"/>
</dbReference>
<evidence type="ECO:0000259" key="6">
    <source>
        <dbReference type="PROSITE" id="PS50102"/>
    </source>
</evidence>
<dbReference type="Ensembl" id="ENSCLMT00005049119.1">
    <property type="protein sequence ID" value="ENSCLMP00005047483.1"/>
    <property type="gene ID" value="ENSCLMG00005021774.1"/>
</dbReference>
<evidence type="ECO:0000256" key="5">
    <source>
        <dbReference type="SAM" id="MobiDB-lite"/>
    </source>
</evidence>
<evidence type="ECO:0000256" key="2">
    <source>
        <dbReference type="ARBA" id="ARBA00022884"/>
    </source>
</evidence>
<feature type="compositionally biased region" description="Polar residues" evidence="5">
    <location>
        <begin position="795"/>
        <end position="813"/>
    </location>
</feature>
<keyword evidence="2 4" id="KW-0694">RNA-binding</keyword>
<dbReference type="GeneTree" id="ENSGT00940000156573"/>
<evidence type="ECO:0000256" key="1">
    <source>
        <dbReference type="ARBA" id="ARBA00004123"/>
    </source>
</evidence>
<accession>A0A8C3GAX0</accession>
<comment type="subcellular location">
    <subcellularLocation>
        <location evidence="1">Nucleus</location>
    </subcellularLocation>
</comment>
<feature type="compositionally biased region" description="Polar residues" evidence="5">
    <location>
        <begin position="1064"/>
        <end position="1073"/>
    </location>
</feature>
<dbReference type="PROSITE" id="PS50800">
    <property type="entry name" value="SAP"/>
    <property type="match status" value="1"/>
</dbReference>
<feature type="compositionally biased region" description="Basic and acidic residues" evidence="5">
    <location>
        <begin position="914"/>
        <end position="923"/>
    </location>
</feature>
<evidence type="ECO:0000259" key="7">
    <source>
        <dbReference type="PROSITE" id="PS50800"/>
    </source>
</evidence>
<evidence type="ECO:0000256" key="4">
    <source>
        <dbReference type="PROSITE-ProRule" id="PRU00176"/>
    </source>
</evidence>
<feature type="domain" description="RRM" evidence="6">
    <location>
        <begin position="407"/>
        <end position="485"/>
    </location>
</feature>
<organism evidence="8 9">
    <name type="scientific">Cyclopterus lumpus</name>
    <name type="common">Lumpsucker</name>
    <dbReference type="NCBI Taxonomy" id="8103"/>
    <lineage>
        <taxon>Eukaryota</taxon>
        <taxon>Metazoa</taxon>
        <taxon>Chordata</taxon>
        <taxon>Craniata</taxon>
        <taxon>Vertebrata</taxon>
        <taxon>Euteleostomi</taxon>
        <taxon>Actinopterygii</taxon>
        <taxon>Neopterygii</taxon>
        <taxon>Teleostei</taxon>
        <taxon>Neoteleostei</taxon>
        <taxon>Acanthomorphata</taxon>
        <taxon>Eupercaria</taxon>
        <taxon>Perciformes</taxon>
        <taxon>Cottioidei</taxon>
        <taxon>Cottales</taxon>
        <taxon>Cyclopteridae</taxon>
        <taxon>Cyclopterus</taxon>
    </lineage>
</organism>
<dbReference type="Pfam" id="PF02037">
    <property type="entry name" value="SAP"/>
    <property type="match status" value="1"/>
</dbReference>
<dbReference type="InterPro" id="IPR000504">
    <property type="entry name" value="RRM_dom"/>
</dbReference>
<reference evidence="8" key="1">
    <citation type="submission" date="2025-08" db="UniProtKB">
        <authorList>
            <consortium name="Ensembl"/>
        </authorList>
    </citation>
    <scope>IDENTIFICATION</scope>
</reference>
<dbReference type="PROSITE" id="PS50102">
    <property type="entry name" value="RRM"/>
    <property type="match status" value="1"/>
</dbReference>
<dbReference type="GO" id="GO:0006357">
    <property type="term" value="P:regulation of transcription by RNA polymerase II"/>
    <property type="evidence" value="ECO:0007669"/>
    <property type="project" value="TreeGrafter"/>
</dbReference>
<feature type="compositionally biased region" description="Basic and acidic residues" evidence="5">
    <location>
        <begin position="758"/>
        <end position="780"/>
    </location>
</feature>
<name>A0A8C3GAX0_CYCLU</name>
<evidence type="ECO:0000313" key="9">
    <source>
        <dbReference type="Proteomes" id="UP000694565"/>
    </source>
</evidence>
<sequence length="1090" mass="123136">MRHLTTTQINTRRRNRDNVMRSRTVQCMGGKMATGAISTESKKISDLRVVDLKSELKQRNLDTSGVKSVLLARLRQALEDEDGDTENIQIQLSADTSNRKGGKAKGKKVDSDADTTGEEDVLSKETEEYESEKDVTDTDDGTREKSKPAPCEDSLTQPEAEALAEAEPESEAVVAEADSEPEPEMDAEPEPEMDAESEAEVDAESDADPEVDDDDADPEVDDDDDADPDPEVEDEDTDPEMDGEDEPGLKTKLSESDAETMNSSKEAEDDHLSVSIPNEDAITLDVDGDDLLETGKHVKLPDPEAEKGTDEPMASETVPDDDMMAGETVGHKDGKKDDGSRSDLMKKDGREALKKAEMGDKEKDSGKKGPCTTGASGQAKSSSRDRDGKAAKDEKVVSSSGNSSSSRNIWVSGLSSNTKAAVLKNLFGKYGKVLSAKVVTNARSPGSKCYGLVTMSSSTEVTRCVSHLDCTELHGQQIYVERAKNDPFKREGSKKDAEDKASSTKSSDKRSSTGTKLANKAQPSYKKEDKKLDKLSEKDKDLSKKQEVRSGKSESVSSNSGQDSLKKDDRKHGRMKSPGKMVLLHHPKGDSNFGKIRPFRRGRYFDKPFVNMNIQRRPKWLIPPEELEMMRVKQRPFMNKGEDILPFEKMKEQRLRERVARIDRVRRAVELRRRREIAEQERRERERVRLLREREERENLLRERQRLEMERQKLERERLERERLERERIRIEQERRKEAERMTREREELRRQQEQLRYEQEKRNHLKRGREVEHGRRDDSYWNGNKKMQSESDVRLNQGSNYNRQQNRFSNFTPRERGRFPEAAAEQPNTYDRRNRFDGEPEVKKSRPAPHRESSGFERYPKSFETVRRAEQPPPRTELRDIDRRDRDERRPVPMHDRPMGARVTMPGMSHNRSPRDGGHSWKNDGGMNSNKGDIRNAGLTRGPMRMRAERSGRDGPGRDGPGREGPGRDGPGPVLRGGTSANRGRSSFNERDGGRPIGMSDQPFSSGRQVVVERHSRDQGLRKEWHGGSSSQGRGFGDNRRMGDSRGSMMASSHSSSGMNRIVQITNNSIPSGGNVGGFKPFKGTPRQF</sequence>
<feature type="compositionally biased region" description="Basic and acidic residues" evidence="5">
    <location>
        <begin position="329"/>
        <end position="367"/>
    </location>
</feature>
<reference evidence="8" key="2">
    <citation type="submission" date="2025-09" db="UniProtKB">
        <authorList>
            <consortium name="Ensembl"/>
        </authorList>
    </citation>
    <scope>IDENTIFICATION</scope>
</reference>
<dbReference type="SMART" id="SM00513">
    <property type="entry name" value="SAP"/>
    <property type="match status" value="1"/>
</dbReference>
<dbReference type="GO" id="GO:0043565">
    <property type="term" value="F:sequence-specific DNA binding"/>
    <property type="evidence" value="ECO:0007669"/>
    <property type="project" value="TreeGrafter"/>
</dbReference>
<feature type="region of interest" description="Disordered" evidence="5">
    <location>
        <begin position="484"/>
        <end position="595"/>
    </location>
</feature>
<dbReference type="GO" id="GO:0003723">
    <property type="term" value="F:RNA binding"/>
    <property type="evidence" value="ECO:0007669"/>
    <property type="project" value="UniProtKB-UniRule"/>
</dbReference>
<feature type="compositionally biased region" description="Basic and acidic residues" evidence="5">
    <location>
        <begin position="484"/>
        <end position="511"/>
    </location>
</feature>
<dbReference type="InterPro" id="IPR012677">
    <property type="entry name" value="Nucleotide-bd_a/b_plait_sf"/>
</dbReference>
<feature type="compositionally biased region" description="Acidic residues" evidence="5">
    <location>
        <begin position="177"/>
        <end position="246"/>
    </location>
</feature>
<dbReference type="PANTHER" id="PTHR15683">
    <property type="entry name" value="SCAFFOLD ATTACHMENT FACTOR B-RELATED"/>
    <property type="match status" value="1"/>
</dbReference>
<feature type="compositionally biased region" description="Basic and acidic residues" evidence="5">
    <location>
        <begin position="525"/>
        <end position="552"/>
    </location>
</feature>
<dbReference type="Gene3D" id="1.10.720.30">
    <property type="entry name" value="SAP domain"/>
    <property type="match status" value="1"/>
</dbReference>
<dbReference type="PANTHER" id="PTHR15683:SF5">
    <property type="entry name" value="SAFB-LIKE TRANSCRIPTION MODULATOR"/>
    <property type="match status" value="1"/>
</dbReference>
<feature type="compositionally biased region" description="Basic and acidic residues" evidence="5">
    <location>
        <begin position="382"/>
        <end position="396"/>
    </location>
</feature>
<dbReference type="GO" id="GO:0050684">
    <property type="term" value="P:regulation of mRNA processing"/>
    <property type="evidence" value="ECO:0007669"/>
    <property type="project" value="TreeGrafter"/>
</dbReference>
<dbReference type="Proteomes" id="UP000694565">
    <property type="component" value="Unplaced"/>
</dbReference>
<dbReference type="SMART" id="SM00360">
    <property type="entry name" value="RRM"/>
    <property type="match status" value="1"/>
</dbReference>
<feature type="compositionally biased region" description="Low complexity" evidence="5">
    <location>
        <begin position="1046"/>
        <end position="1060"/>
    </location>
</feature>
<dbReference type="InterPro" id="IPR035979">
    <property type="entry name" value="RBD_domain_sf"/>
</dbReference>
<dbReference type="FunFam" id="1.10.720.30:FF:000010">
    <property type="entry name" value="SAFB-like transcription modulator isoform X2"/>
    <property type="match status" value="1"/>
</dbReference>
<dbReference type="Pfam" id="PF00076">
    <property type="entry name" value="RRM_1"/>
    <property type="match status" value="1"/>
</dbReference>
<dbReference type="SUPFAM" id="SSF68906">
    <property type="entry name" value="SAP domain"/>
    <property type="match status" value="1"/>
</dbReference>
<feature type="domain" description="SAP" evidence="7">
    <location>
        <begin position="44"/>
        <end position="78"/>
    </location>
</feature>
<dbReference type="InterPro" id="IPR036361">
    <property type="entry name" value="SAP_dom_sf"/>
</dbReference>
<evidence type="ECO:0000313" key="8">
    <source>
        <dbReference type="Ensembl" id="ENSCLMP00005047483.1"/>
    </source>
</evidence>
<feature type="compositionally biased region" description="Basic and acidic residues" evidence="5">
    <location>
        <begin position="831"/>
        <end position="900"/>
    </location>
</feature>
<dbReference type="InterPro" id="IPR003034">
    <property type="entry name" value="SAP_dom"/>
</dbReference>
<feature type="compositionally biased region" description="Basic and acidic residues" evidence="5">
    <location>
        <begin position="121"/>
        <end position="147"/>
    </location>
</feature>
<keyword evidence="9" id="KW-1185">Reference proteome</keyword>